<name>A0AAV4RRQ7_CAEEX</name>
<dbReference type="EMBL" id="BPLR01008358">
    <property type="protein sequence ID" value="GIY24145.1"/>
    <property type="molecule type" value="Genomic_DNA"/>
</dbReference>
<comment type="caution">
    <text evidence="1">The sequence shown here is derived from an EMBL/GenBank/DDBJ whole genome shotgun (WGS) entry which is preliminary data.</text>
</comment>
<proteinExistence type="predicted"/>
<reference evidence="1 2" key="1">
    <citation type="submission" date="2021-06" db="EMBL/GenBank/DDBJ databases">
        <title>Caerostris extrusa draft genome.</title>
        <authorList>
            <person name="Kono N."/>
            <person name="Arakawa K."/>
        </authorList>
    </citation>
    <scope>NUCLEOTIDE SEQUENCE [LARGE SCALE GENOMIC DNA]</scope>
</reference>
<evidence type="ECO:0000313" key="1">
    <source>
        <dbReference type="EMBL" id="GIY24145.1"/>
    </source>
</evidence>
<gene>
    <name evidence="1" type="ORF">CEXT_355491</name>
</gene>
<dbReference type="Proteomes" id="UP001054945">
    <property type="component" value="Unassembled WGS sequence"/>
</dbReference>
<dbReference type="AlphaFoldDB" id="A0AAV4RRQ7"/>
<organism evidence="1 2">
    <name type="scientific">Caerostris extrusa</name>
    <name type="common">Bark spider</name>
    <name type="synonym">Caerostris bankana</name>
    <dbReference type="NCBI Taxonomy" id="172846"/>
    <lineage>
        <taxon>Eukaryota</taxon>
        <taxon>Metazoa</taxon>
        <taxon>Ecdysozoa</taxon>
        <taxon>Arthropoda</taxon>
        <taxon>Chelicerata</taxon>
        <taxon>Arachnida</taxon>
        <taxon>Araneae</taxon>
        <taxon>Araneomorphae</taxon>
        <taxon>Entelegynae</taxon>
        <taxon>Araneoidea</taxon>
        <taxon>Araneidae</taxon>
        <taxon>Caerostris</taxon>
    </lineage>
</organism>
<sequence length="138" mass="16040">MEFHGRGVTSMLAKTNLTKVVGWLMNNDTIRAYQDLEQKAAFSIVYRETGNFEMEGTVGNLIIKPIPGDIMIYDEEFNRNYENLPNSVKQSLSAAHIVIKIRIWPDLFGFDLSKLHYFFVIWIQFSLKPDVRHKLKSQ</sequence>
<evidence type="ECO:0000313" key="2">
    <source>
        <dbReference type="Proteomes" id="UP001054945"/>
    </source>
</evidence>
<accession>A0AAV4RRQ7</accession>
<protein>
    <submittedName>
        <fullName evidence="1">Uncharacterized protein</fullName>
    </submittedName>
</protein>
<keyword evidence="2" id="KW-1185">Reference proteome</keyword>